<gene>
    <name evidence="2" type="ORF">HNP90_000670</name>
</gene>
<dbReference type="InterPro" id="IPR036390">
    <property type="entry name" value="WH_DNA-bd_sf"/>
</dbReference>
<dbReference type="RefSeq" id="WP_011976439.1">
    <property type="nucleotide sequence ID" value="NZ_JACDUL010000002.1"/>
</dbReference>
<dbReference type="Pfam" id="PF03551">
    <property type="entry name" value="PadR"/>
    <property type="match status" value="1"/>
</dbReference>
<dbReference type="Gene3D" id="1.10.10.10">
    <property type="entry name" value="Winged helix-like DNA-binding domain superfamily/Winged helix DNA-binding domain"/>
    <property type="match status" value="1"/>
</dbReference>
<dbReference type="CDD" id="cd00090">
    <property type="entry name" value="HTH_ARSR"/>
    <property type="match status" value="1"/>
</dbReference>
<feature type="domain" description="Transcription regulator PadR N-terminal" evidence="1">
    <location>
        <begin position="30"/>
        <end position="80"/>
    </location>
</feature>
<comment type="caution">
    <text evidence="2">The sequence shown here is derived from an EMBL/GenBank/DDBJ whole genome shotgun (WGS) entry which is preliminary data.</text>
</comment>
<dbReference type="InterPro" id="IPR036388">
    <property type="entry name" value="WH-like_DNA-bd_sf"/>
</dbReference>
<protein>
    <submittedName>
        <fullName evidence="2">DNA-binding HxlR family transcriptional regulator</fullName>
    </submittedName>
</protein>
<name>A0A7J9PF82_METMI</name>
<evidence type="ECO:0000259" key="1">
    <source>
        <dbReference type="Pfam" id="PF03551"/>
    </source>
</evidence>
<dbReference type="AlphaFoldDB" id="A0A7J9PF82"/>
<evidence type="ECO:0000313" key="2">
    <source>
        <dbReference type="EMBL" id="MBA2861791.1"/>
    </source>
</evidence>
<proteinExistence type="predicted"/>
<keyword evidence="2" id="KW-0238">DNA-binding</keyword>
<dbReference type="SUPFAM" id="SSF46785">
    <property type="entry name" value="Winged helix' DNA-binding domain"/>
    <property type="match status" value="1"/>
</dbReference>
<dbReference type="Proteomes" id="UP000533207">
    <property type="component" value="Unassembled WGS sequence"/>
</dbReference>
<dbReference type="EMBL" id="JACDUL010000002">
    <property type="protein sequence ID" value="MBA2861791.1"/>
    <property type="molecule type" value="Genomic_DNA"/>
</dbReference>
<reference evidence="2 3" key="1">
    <citation type="submission" date="2020-07" db="EMBL/GenBank/DDBJ databases">
        <title>Genomic Encyclopedia of Type Strains, Phase IV (KMG-V): Genome sequencing to study the core and pangenomes of soil and plant-associated prokaryotes.</title>
        <authorList>
            <person name="Whitman W."/>
        </authorList>
    </citation>
    <scope>NUCLEOTIDE SEQUENCE [LARGE SCALE GENOMIC DNA]</scope>
    <source>
        <strain evidence="2 3">C8</strain>
    </source>
</reference>
<evidence type="ECO:0000313" key="3">
    <source>
        <dbReference type="Proteomes" id="UP000533207"/>
    </source>
</evidence>
<dbReference type="InterPro" id="IPR005149">
    <property type="entry name" value="Tscrpt_reg_PadR_N"/>
</dbReference>
<dbReference type="GO" id="GO:0003677">
    <property type="term" value="F:DNA binding"/>
    <property type="evidence" value="ECO:0007669"/>
    <property type="project" value="UniProtKB-KW"/>
</dbReference>
<sequence length="95" mass="11170">MVTRVLFKKHVREVLELLGKHDELYFSEISELLGVHQGSLSRVMKELTDEKFIEKRKEEKDVALPKAYYALTEIGKTALEIYDIVNKMEKMQKEL</sequence>
<organism evidence="2 3">
    <name type="scientific">Methanococcus maripaludis</name>
    <name type="common">Methanococcus deltae</name>
    <dbReference type="NCBI Taxonomy" id="39152"/>
    <lineage>
        <taxon>Archaea</taxon>
        <taxon>Methanobacteriati</taxon>
        <taxon>Methanobacteriota</taxon>
        <taxon>Methanomada group</taxon>
        <taxon>Methanococci</taxon>
        <taxon>Methanococcales</taxon>
        <taxon>Methanococcaceae</taxon>
        <taxon>Methanococcus</taxon>
    </lineage>
</organism>
<accession>A0A7J9PF82</accession>
<dbReference type="InterPro" id="IPR011991">
    <property type="entry name" value="ArsR-like_HTH"/>
</dbReference>